<name>A0A2Z2HVI8_9EURY</name>
<gene>
    <name evidence="9" type="ORF">B1756_07190</name>
</gene>
<evidence type="ECO:0000313" key="10">
    <source>
        <dbReference type="Proteomes" id="UP000250088"/>
    </source>
</evidence>
<dbReference type="GO" id="GO:0016887">
    <property type="term" value="F:ATP hydrolysis activity"/>
    <property type="evidence" value="ECO:0007669"/>
    <property type="project" value="InterPro"/>
</dbReference>
<dbReference type="CDD" id="cd03219">
    <property type="entry name" value="ABC_Mj1267_LivG_branched"/>
    <property type="match status" value="1"/>
</dbReference>
<dbReference type="GO" id="GO:0006865">
    <property type="term" value="P:amino acid transport"/>
    <property type="evidence" value="ECO:0007669"/>
    <property type="project" value="UniProtKB-KW"/>
</dbReference>
<keyword evidence="4 9" id="KW-0067">ATP-binding</keyword>
<dbReference type="Pfam" id="PF12399">
    <property type="entry name" value="BCA_ABC_TP_C"/>
    <property type="match status" value="1"/>
</dbReference>
<dbReference type="SMART" id="SM00382">
    <property type="entry name" value="AAA"/>
    <property type="match status" value="1"/>
</dbReference>
<protein>
    <recommendedName>
        <fullName evidence="7">Probable branched-chain amino acid transport ATP-binding protein LivG</fullName>
    </recommendedName>
</protein>
<dbReference type="InterPro" id="IPR032823">
    <property type="entry name" value="BCA_ABC_TP_C"/>
</dbReference>
<comment type="similarity">
    <text evidence="1">Belongs to the ABC transporter superfamily.</text>
</comment>
<keyword evidence="10" id="KW-1185">Reference proteome</keyword>
<dbReference type="KEGG" id="naj:B1756_07190"/>
<dbReference type="GO" id="GO:0005886">
    <property type="term" value="C:plasma membrane"/>
    <property type="evidence" value="ECO:0007669"/>
    <property type="project" value="TreeGrafter"/>
</dbReference>
<evidence type="ECO:0000256" key="1">
    <source>
        <dbReference type="ARBA" id="ARBA00005417"/>
    </source>
</evidence>
<sequence>MTDVALKTEGLTKKFGTLTAVDGVSLEIPAGGITSIIGPNGAGKTTFFNMVTGKHTPTSGTIEFFGESIVGESPHRIVNRGIVRSFQINNFFQDLTVLENVRLATQAHYSGFAPSDFTRHHAALEEPIADARDILERIQLAEESATPAANLAYGQRRHLELGIALAADPDLLLMDEPTAGMSPDETGEMVELIEAISEEATVVLIEHDVDIVMDISDQIGVLNEGQLLAWGPPETISSDDRVQEAYLGGGGSV</sequence>
<dbReference type="Pfam" id="PF00005">
    <property type="entry name" value="ABC_tran"/>
    <property type="match status" value="1"/>
</dbReference>
<keyword evidence="2" id="KW-0813">Transport</keyword>
<dbReference type="PANTHER" id="PTHR45772">
    <property type="entry name" value="CONSERVED COMPONENT OF ABC TRANSPORTER FOR NATURAL AMINO ACIDS-RELATED"/>
    <property type="match status" value="1"/>
</dbReference>
<evidence type="ECO:0000256" key="2">
    <source>
        <dbReference type="ARBA" id="ARBA00022448"/>
    </source>
</evidence>
<dbReference type="PANTHER" id="PTHR45772:SF3">
    <property type="entry name" value="ABC TRANSPORTER ATP-BINDING PROTEIN"/>
    <property type="match status" value="1"/>
</dbReference>
<evidence type="ECO:0000313" key="9">
    <source>
        <dbReference type="EMBL" id="ARS89547.1"/>
    </source>
</evidence>
<dbReference type="Proteomes" id="UP000250088">
    <property type="component" value="Chromosome"/>
</dbReference>
<feature type="domain" description="ABC transporter" evidence="8">
    <location>
        <begin position="6"/>
        <end position="249"/>
    </location>
</feature>
<evidence type="ECO:0000256" key="6">
    <source>
        <dbReference type="ARBA" id="ARBA00056071"/>
    </source>
</evidence>
<dbReference type="Gene3D" id="3.40.50.300">
    <property type="entry name" value="P-loop containing nucleotide triphosphate hydrolases"/>
    <property type="match status" value="1"/>
</dbReference>
<dbReference type="InterPro" id="IPR051120">
    <property type="entry name" value="ABC_AA/LPS_Transport"/>
</dbReference>
<dbReference type="FunFam" id="3.40.50.300:FF:000421">
    <property type="entry name" value="Branched-chain amino acid ABC transporter ATP-binding protein"/>
    <property type="match status" value="1"/>
</dbReference>
<evidence type="ECO:0000256" key="4">
    <source>
        <dbReference type="ARBA" id="ARBA00022840"/>
    </source>
</evidence>
<dbReference type="SUPFAM" id="SSF52540">
    <property type="entry name" value="P-loop containing nucleoside triphosphate hydrolases"/>
    <property type="match status" value="1"/>
</dbReference>
<comment type="function">
    <text evidence="6">Probable component of a branched-chain amino-acid transport system.</text>
</comment>
<dbReference type="PROSITE" id="PS50893">
    <property type="entry name" value="ABC_TRANSPORTER_2"/>
    <property type="match status" value="1"/>
</dbReference>
<keyword evidence="3" id="KW-0547">Nucleotide-binding</keyword>
<dbReference type="AlphaFoldDB" id="A0A2Z2HVI8"/>
<dbReference type="GO" id="GO:0005524">
    <property type="term" value="F:ATP binding"/>
    <property type="evidence" value="ECO:0007669"/>
    <property type="project" value="UniProtKB-KW"/>
</dbReference>
<keyword evidence="5" id="KW-0029">Amino-acid transport</keyword>
<evidence type="ECO:0000256" key="7">
    <source>
        <dbReference type="ARBA" id="ARBA00072811"/>
    </source>
</evidence>
<proteinExistence type="inferred from homology"/>
<evidence type="ECO:0000259" key="8">
    <source>
        <dbReference type="PROSITE" id="PS50893"/>
    </source>
</evidence>
<dbReference type="InterPro" id="IPR003593">
    <property type="entry name" value="AAA+_ATPase"/>
</dbReference>
<evidence type="ECO:0000256" key="5">
    <source>
        <dbReference type="ARBA" id="ARBA00022970"/>
    </source>
</evidence>
<evidence type="ECO:0000256" key="3">
    <source>
        <dbReference type="ARBA" id="ARBA00022741"/>
    </source>
</evidence>
<organism evidence="9 10">
    <name type="scientific">Natrarchaeobaculum aegyptiacum</name>
    <dbReference type="NCBI Taxonomy" id="745377"/>
    <lineage>
        <taxon>Archaea</taxon>
        <taxon>Methanobacteriati</taxon>
        <taxon>Methanobacteriota</taxon>
        <taxon>Stenosarchaea group</taxon>
        <taxon>Halobacteria</taxon>
        <taxon>Halobacteriales</taxon>
        <taxon>Natrialbaceae</taxon>
        <taxon>Natrarchaeobaculum</taxon>
    </lineage>
</organism>
<accession>A0A2Z2HVI8</accession>
<dbReference type="InterPro" id="IPR027417">
    <property type="entry name" value="P-loop_NTPase"/>
</dbReference>
<reference evidence="10" key="1">
    <citation type="submission" date="2017-02" db="EMBL/GenBank/DDBJ databases">
        <title>Natronthermophilus aegyptiacus gen. nov.,sp. nov., an aerobic, extremely halophilic alkalithermophilic archaeon isolated from the athalassohaline Wadi An Natrun, Egypt.</title>
        <authorList>
            <person name="Zhao B."/>
        </authorList>
    </citation>
    <scope>NUCLEOTIDE SEQUENCE [LARGE SCALE GENOMIC DNA]</scope>
    <source>
        <strain evidence="10">JW/NM-HA 15</strain>
    </source>
</reference>
<dbReference type="EMBL" id="CP019893">
    <property type="protein sequence ID" value="ARS89547.1"/>
    <property type="molecule type" value="Genomic_DNA"/>
</dbReference>
<dbReference type="InterPro" id="IPR003439">
    <property type="entry name" value="ABC_transporter-like_ATP-bd"/>
</dbReference>